<dbReference type="PANTHER" id="PTHR43248">
    <property type="entry name" value="2-SUCCINYL-6-HYDROXY-2,4-CYCLOHEXADIENE-1-CARBOXYLATE SYNTHASE"/>
    <property type="match status" value="1"/>
</dbReference>
<sequence>MALAASLSARGRSGLASQLLSGSLGLAAASSPAALASHVQLISSPSRSLGQLAFEEVIAGTPTRQHPTAPPERTIFILHGLLGCGRNWRTWARRLVEAAAAAHPDAGGKGSLGSGGPWRAVLVDLRCHGGSARRSGFHPPHNMRAAAEDVGRLIRDQLGHAAPAAVLGHSLGGKVGLALLGLAAEGAAACAPPRQLWVLDSQPGLVPADLDAGTGVSRVLQTVHTIPLPITSRSALLAQLRERGLSDALATWLASNLVQVPGDSRHRPTSVPVAVHAEAINPAFASSLTEASLANVFRHKAPGAATTGQAPAGLAAGPGAGASARGGQTWPPRPTHQTSLHEQPSAQDPEPGFATSLTEASLSGLMIKGAAAPAVPSTPAAAAEPAARGGQTWPPRPPQHKISLHEQPSAPEQDPDSGFATSLTEASLSGLLSKGAAAGGAKVQQDSTAPQAEAQHGSQHAKHGSSGSKHAGSHESSHKSGSGSTHSLHGPLTWSFDIQGASAMYMSYRTTEFWALLERPPHGVAVHLVQGARSDRWPDSLQQRLLAAAARSTAGAEGAAGHGQGFGTFDHHVLERAGHWLHVDNPEGLLKLVLASME</sequence>
<feature type="region of interest" description="Disordered" evidence="3">
    <location>
        <begin position="307"/>
        <end position="355"/>
    </location>
</feature>
<evidence type="ECO:0000256" key="3">
    <source>
        <dbReference type="SAM" id="MobiDB-lite"/>
    </source>
</evidence>
<dbReference type="InterPro" id="IPR051601">
    <property type="entry name" value="Serine_prot/Carboxylest_S33"/>
</dbReference>
<organism evidence="5 6">
    <name type="scientific">Edaphochlamys debaryana</name>
    <dbReference type="NCBI Taxonomy" id="47281"/>
    <lineage>
        <taxon>Eukaryota</taxon>
        <taxon>Viridiplantae</taxon>
        <taxon>Chlorophyta</taxon>
        <taxon>core chlorophytes</taxon>
        <taxon>Chlorophyceae</taxon>
        <taxon>CS clade</taxon>
        <taxon>Chlamydomonadales</taxon>
        <taxon>Chlamydomonadales incertae sedis</taxon>
        <taxon>Edaphochlamys</taxon>
    </lineage>
</organism>
<dbReference type="PANTHER" id="PTHR43248:SF3">
    <property type="entry name" value="AB HYDROLASE-1 DOMAIN-CONTAINING PROTEIN"/>
    <property type="match status" value="1"/>
</dbReference>
<feature type="region of interest" description="Disordered" evidence="3">
    <location>
        <begin position="376"/>
        <end position="421"/>
    </location>
</feature>
<feature type="region of interest" description="Disordered" evidence="3">
    <location>
        <begin position="439"/>
        <end position="488"/>
    </location>
</feature>
<dbReference type="Pfam" id="PF00561">
    <property type="entry name" value="Abhydrolase_1"/>
    <property type="match status" value="1"/>
</dbReference>
<evidence type="ECO:0000313" key="6">
    <source>
        <dbReference type="Proteomes" id="UP000612055"/>
    </source>
</evidence>
<dbReference type="AlphaFoldDB" id="A0A836BY70"/>
<feature type="compositionally biased region" description="Low complexity" evidence="3">
    <location>
        <begin position="376"/>
        <end position="387"/>
    </location>
</feature>
<evidence type="ECO:0000259" key="4">
    <source>
        <dbReference type="Pfam" id="PF00561"/>
    </source>
</evidence>
<feature type="compositionally biased region" description="Low complexity" evidence="3">
    <location>
        <begin position="479"/>
        <end position="488"/>
    </location>
</feature>
<evidence type="ECO:0000256" key="1">
    <source>
        <dbReference type="ARBA" id="ARBA00010088"/>
    </source>
</evidence>
<feature type="compositionally biased region" description="Low complexity" evidence="3">
    <location>
        <begin position="307"/>
        <end position="327"/>
    </location>
</feature>
<dbReference type="SUPFAM" id="SSF53474">
    <property type="entry name" value="alpha/beta-Hydrolases"/>
    <property type="match status" value="1"/>
</dbReference>
<keyword evidence="6" id="KW-1185">Reference proteome</keyword>
<dbReference type="InterPro" id="IPR029058">
    <property type="entry name" value="AB_hydrolase_fold"/>
</dbReference>
<accession>A0A836BY70</accession>
<proteinExistence type="inferred from homology"/>
<evidence type="ECO:0000313" key="5">
    <source>
        <dbReference type="EMBL" id="KAG2492687.1"/>
    </source>
</evidence>
<dbReference type="GO" id="GO:0016787">
    <property type="term" value="F:hydrolase activity"/>
    <property type="evidence" value="ECO:0007669"/>
    <property type="project" value="UniProtKB-KW"/>
</dbReference>
<dbReference type="EMBL" id="JAEHOE010000043">
    <property type="protein sequence ID" value="KAG2492687.1"/>
    <property type="molecule type" value="Genomic_DNA"/>
</dbReference>
<dbReference type="InterPro" id="IPR000073">
    <property type="entry name" value="AB_hydrolase_1"/>
</dbReference>
<feature type="domain" description="AB hydrolase-1" evidence="4">
    <location>
        <begin position="74"/>
        <end position="184"/>
    </location>
</feature>
<keyword evidence="2" id="KW-0378">Hydrolase</keyword>
<reference evidence="5" key="1">
    <citation type="journal article" date="2020" name="bioRxiv">
        <title>Comparative genomics of Chlamydomonas.</title>
        <authorList>
            <person name="Craig R.J."/>
            <person name="Hasan A.R."/>
            <person name="Ness R.W."/>
            <person name="Keightley P.D."/>
        </authorList>
    </citation>
    <scope>NUCLEOTIDE SEQUENCE</scope>
    <source>
        <strain evidence="5">CCAP 11/70</strain>
    </source>
</reference>
<gene>
    <name evidence="5" type="ORF">HYH03_009101</name>
</gene>
<comment type="similarity">
    <text evidence="1">Belongs to the peptidase S33 family.</text>
</comment>
<dbReference type="OrthoDB" id="8119704at2759"/>
<comment type="caution">
    <text evidence="5">The sequence shown here is derived from an EMBL/GenBank/DDBJ whole genome shotgun (WGS) entry which is preliminary data.</text>
</comment>
<dbReference type="Proteomes" id="UP000612055">
    <property type="component" value="Unassembled WGS sequence"/>
</dbReference>
<name>A0A836BY70_9CHLO</name>
<dbReference type="Gene3D" id="3.40.50.1820">
    <property type="entry name" value="alpha/beta hydrolase"/>
    <property type="match status" value="2"/>
</dbReference>
<evidence type="ECO:0000256" key="2">
    <source>
        <dbReference type="ARBA" id="ARBA00022801"/>
    </source>
</evidence>
<feature type="compositionally biased region" description="Polar residues" evidence="3">
    <location>
        <begin position="335"/>
        <end position="346"/>
    </location>
</feature>
<protein>
    <recommendedName>
        <fullName evidence="4">AB hydrolase-1 domain-containing protein</fullName>
    </recommendedName>
</protein>